<organism evidence="2 3">
    <name type="scientific">Malassezia nana</name>
    <dbReference type="NCBI Taxonomy" id="180528"/>
    <lineage>
        <taxon>Eukaryota</taxon>
        <taxon>Fungi</taxon>
        <taxon>Dikarya</taxon>
        <taxon>Basidiomycota</taxon>
        <taxon>Ustilaginomycotina</taxon>
        <taxon>Malasseziomycetes</taxon>
        <taxon>Malasseziales</taxon>
        <taxon>Malasseziaceae</taxon>
        <taxon>Malassezia</taxon>
    </lineage>
</organism>
<dbReference type="InterPro" id="IPR003903">
    <property type="entry name" value="UIM_dom"/>
</dbReference>
<sequence>MEAQAWELQGILQCEYQDALNCLREADGNMEVAMNRLLDRSGSAGAPTSQDPSAPNATADAKANSLALVSSTPGARTDMDPPSWQGPDTQDEDLQRACAASMEEQTRPKSFADEDEDMMRALAQSVHDQVPSAGLVRPDLLRLRTGGPVALVPSVPVYRVTSLFLQALLASPPALDAFLSYSRPNNRIEDLERYWAGASPQGPSLCEGPSSVRPHVDRIALQASRNVPLYVQLTSYAEAVVRAWQGARAWEAEHITQATRSATDAARAQFIDSKQTLFQTYTATACDAPMPELACPQGQPTTTITLEHTALEHSVPACLWRTLAAREMMDSLLITQPADVLMLNVQRLGAQQMFRIDPVIYLDPFLWLQRQGHRIDGTDECRQLQQWAMELGALETKLKILIEPTASPIEPLLEQASDYYAGQDHVMHSWVQRIQQQVQRQVADIRMQQQALQSRIQDARQHLAALAEQAAQDASLQTVPYDLCAAIFSSKEADCVYVRYEESWWRIENGTVAPCDIATCVADTRGMDDGLGLRLST</sequence>
<evidence type="ECO:0000313" key="3">
    <source>
        <dbReference type="Proteomes" id="UP001213623"/>
    </source>
</evidence>
<accession>A0AAF0ELM0</accession>
<dbReference type="SMART" id="SM00726">
    <property type="entry name" value="UIM"/>
    <property type="match status" value="2"/>
</dbReference>
<dbReference type="PANTHER" id="PTHR39597:SF1">
    <property type="entry name" value="UBA DOMAIN-CONTAINING PROTEIN RUP1"/>
    <property type="match status" value="1"/>
</dbReference>
<name>A0AAF0ELM0_9BASI</name>
<feature type="compositionally biased region" description="Polar residues" evidence="1">
    <location>
        <begin position="46"/>
        <end position="56"/>
    </location>
</feature>
<evidence type="ECO:0000256" key="1">
    <source>
        <dbReference type="SAM" id="MobiDB-lite"/>
    </source>
</evidence>
<dbReference type="Proteomes" id="UP001213623">
    <property type="component" value="Chromosome 3"/>
</dbReference>
<dbReference type="EMBL" id="CP119894">
    <property type="protein sequence ID" value="WFD26613.1"/>
    <property type="molecule type" value="Genomic_DNA"/>
</dbReference>
<dbReference type="InterPro" id="IPR055335">
    <property type="entry name" value="Ucp6/RUP1"/>
</dbReference>
<evidence type="ECO:0000313" key="2">
    <source>
        <dbReference type="EMBL" id="WFD26613.1"/>
    </source>
</evidence>
<keyword evidence="3" id="KW-1185">Reference proteome</keyword>
<dbReference type="PROSITE" id="PS50330">
    <property type="entry name" value="UIM"/>
    <property type="match status" value="1"/>
</dbReference>
<protein>
    <recommendedName>
        <fullName evidence="4">UBA domain-containing protein</fullName>
    </recommendedName>
</protein>
<reference evidence="2" key="1">
    <citation type="submission" date="2023-03" db="EMBL/GenBank/DDBJ databases">
        <title>Mating type loci evolution in Malassezia.</title>
        <authorList>
            <person name="Coelho M.A."/>
        </authorList>
    </citation>
    <scope>NUCLEOTIDE SEQUENCE</scope>
    <source>
        <strain evidence="2">CBS 9557</strain>
    </source>
</reference>
<proteinExistence type="predicted"/>
<feature type="region of interest" description="Disordered" evidence="1">
    <location>
        <begin position="40"/>
        <end position="93"/>
    </location>
</feature>
<dbReference type="PANTHER" id="PTHR39597">
    <property type="entry name" value="UBA DOMAIN-CONTAINING PROTEIN RUP1"/>
    <property type="match status" value="1"/>
</dbReference>
<evidence type="ECO:0008006" key="4">
    <source>
        <dbReference type="Google" id="ProtNLM"/>
    </source>
</evidence>
<gene>
    <name evidence="2" type="ORF">MNAN1_001596</name>
</gene>
<dbReference type="AlphaFoldDB" id="A0AAF0ELM0"/>